<feature type="signal peptide" evidence="1">
    <location>
        <begin position="1"/>
        <end position="28"/>
    </location>
</feature>
<gene>
    <name evidence="3" type="ORF">ACFOFO_08030</name>
</gene>
<evidence type="ECO:0000259" key="2">
    <source>
        <dbReference type="Pfam" id="PF03886"/>
    </source>
</evidence>
<accession>A0ABV7F193</accession>
<keyword evidence="4" id="KW-1185">Reference proteome</keyword>
<sequence length="212" mass="22118">MTKNLEPRLILCALLCGAIGIAALSGCATRGADPTTQYDFGSLPANATVARKLPPLSIADINAPAWLDNTLMFYRLSYANQQQTRPYAGSRWSMAPAQLFGQRLKARIAQAGGVVLAAADGATNMPVLRIEADDIIQNFDSSMHSSAQLAMRVSLLGGRSLLAQKTFSRQVAATSADAAGGAAAMAAASDALIDDIIDWLAGLPIDAAVGQK</sequence>
<dbReference type="InterPro" id="IPR005586">
    <property type="entry name" value="ABC_trans_aux"/>
</dbReference>
<name>A0ABV7F193_9BURK</name>
<organism evidence="3 4">
    <name type="scientific">Undibacterium arcticum</name>
    <dbReference type="NCBI Taxonomy" id="1762892"/>
    <lineage>
        <taxon>Bacteria</taxon>
        <taxon>Pseudomonadati</taxon>
        <taxon>Pseudomonadota</taxon>
        <taxon>Betaproteobacteria</taxon>
        <taxon>Burkholderiales</taxon>
        <taxon>Oxalobacteraceae</taxon>
        <taxon>Undibacterium</taxon>
    </lineage>
</organism>
<feature type="domain" description="ABC-type transport auxiliary lipoprotein component" evidence="2">
    <location>
        <begin position="47"/>
        <end position="196"/>
    </location>
</feature>
<keyword evidence="3" id="KW-0449">Lipoprotein</keyword>
<feature type="chain" id="PRO_5047106122" evidence="1">
    <location>
        <begin position="29"/>
        <end position="212"/>
    </location>
</feature>
<evidence type="ECO:0000313" key="3">
    <source>
        <dbReference type="EMBL" id="MFC3107908.1"/>
    </source>
</evidence>
<reference evidence="4" key="1">
    <citation type="journal article" date="2019" name="Int. J. Syst. Evol. Microbiol.">
        <title>The Global Catalogue of Microorganisms (GCM) 10K type strain sequencing project: providing services to taxonomists for standard genome sequencing and annotation.</title>
        <authorList>
            <consortium name="The Broad Institute Genomics Platform"/>
            <consortium name="The Broad Institute Genome Sequencing Center for Infectious Disease"/>
            <person name="Wu L."/>
            <person name="Ma J."/>
        </authorList>
    </citation>
    <scope>NUCLEOTIDE SEQUENCE [LARGE SCALE GENOMIC DNA]</scope>
    <source>
        <strain evidence="4">KCTC 42986</strain>
    </source>
</reference>
<protein>
    <submittedName>
        <fullName evidence="3">ABC-type transport auxiliary lipoprotein family protein</fullName>
    </submittedName>
</protein>
<evidence type="ECO:0000313" key="4">
    <source>
        <dbReference type="Proteomes" id="UP001595530"/>
    </source>
</evidence>
<proteinExistence type="predicted"/>
<dbReference type="SUPFAM" id="SSF159594">
    <property type="entry name" value="XCC0632-like"/>
    <property type="match status" value="1"/>
</dbReference>
<dbReference type="Proteomes" id="UP001595530">
    <property type="component" value="Unassembled WGS sequence"/>
</dbReference>
<dbReference type="RefSeq" id="WP_390322024.1">
    <property type="nucleotide sequence ID" value="NZ_JBHRTP010000022.1"/>
</dbReference>
<dbReference type="EMBL" id="JBHRTP010000022">
    <property type="protein sequence ID" value="MFC3107908.1"/>
    <property type="molecule type" value="Genomic_DNA"/>
</dbReference>
<evidence type="ECO:0000256" key="1">
    <source>
        <dbReference type="SAM" id="SignalP"/>
    </source>
</evidence>
<dbReference type="PROSITE" id="PS51257">
    <property type="entry name" value="PROKAR_LIPOPROTEIN"/>
    <property type="match status" value="1"/>
</dbReference>
<dbReference type="Gene3D" id="3.40.50.10610">
    <property type="entry name" value="ABC-type transport auxiliary lipoprotein component"/>
    <property type="match status" value="1"/>
</dbReference>
<dbReference type="Pfam" id="PF03886">
    <property type="entry name" value="ABC_trans_aux"/>
    <property type="match status" value="1"/>
</dbReference>
<keyword evidence="1" id="KW-0732">Signal</keyword>
<comment type="caution">
    <text evidence="3">The sequence shown here is derived from an EMBL/GenBank/DDBJ whole genome shotgun (WGS) entry which is preliminary data.</text>
</comment>